<evidence type="ECO:0000313" key="2">
    <source>
        <dbReference type="EMBL" id="RJF95591.1"/>
    </source>
</evidence>
<keyword evidence="1" id="KW-0732">Signal</keyword>
<evidence type="ECO:0000313" key="3">
    <source>
        <dbReference type="Proteomes" id="UP000265955"/>
    </source>
</evidence>
<dbReference type="Proteomes" id="UP000265955">
    <property type="component" value="Unassembled WGS sequence"/>
</dbReference>
<feature type="signal peptide" evidence="1">
    <location>
        <begin position="1"/>
        <end position="24"/>
    </location>
</feature>
<reference evidence="3" key="1">
    <citation type="submission" date="2018-09" db="EMBL/GenBank/DDBJ databases">
        <authorList>
            <person name="Zhu H."/>
        </authorList>
    </citation>
    <scope>NUCLEOTIDE SEQUENCE [LARGE SCALE GENOMIC DNA]</scope>
    <source>
        <strain evidence="3">K1R23-30</strain>
    </source>
</reference>
<organism evidence="2 3">
    <name type="scientific">Noviherbaspirillum saxi</name>
    <dbReference type="NCBI Taxonomy" id="2320863"/>
    <lineage>
        <taxon>Bacteria</taxon>
        <taxon>Pseudomonadati</taxon>
        <taxon>Pseudomonadota</taxon>
        <taxon>Betaproteobacteria</taxon>
        <taxon>Burkholderiales</taxon>
        <taxon>Oxalobacteraceae</taxon>
        <taxon>Noviherbaspirillum</taxon>
    </lineage>
</organism>
<sequence>MKFHQFASATLAVLAMSFANIGMTADDHKGHNHEDKKGGEHAHDAKPMYGGIVSVVKDVNYELVVKPDTITLYITDHGKSVNTKDASATLTLLSASDKSEVKLVPADENKLQAKGTFKVDKGTKVVASVATGSKPQSVRFTLK</sequence>
<keyword evidence="3" id="KW-1185">Reference proteome</keyword>
<evidence type="ECO:0008006" key="4">
    <source>
        <dbReference type="Google" id="ProtNLM"/>
    </source>
</evidence>
<dbReference type="AlphaFoldDB" id="A0A3A3FLI4"/>
<protein>
    <recommendedName>
        <fullName evidence="4">DUF5666 domain-containing protein</fullName>
    </recommendedName>
</protein>
<proteinExistence type="predicted"/>
<comment type="caution">
    <text evidence="2">The sequence shown here is derived from an EMBL/GenBank/DDBJ whole genome shotgun (WGS) entry which is preliminary data.</text>
</comment>
<feature type="chain" id="PRO_5017272737" description="DUF5666 domain-containing protein" evidence="1">
    <location>
        <begin position="25"/>
        <end position="143"/>
    </location>
</feature>
<dbReference type="EMBL" id="QYUO01000002">
    <property type="protein sequence ID" value="RJF95591.1"/>
    <property type="molecule type" value="Genomic_DNA"/>
</dbReference>
<accession>A0A3A3FLI4</accession>
<dbReference type="RefSeq" id="WP_119770740.1">
    <property type="nucleotide sequence ID" value="NZ_QYUO01000002.1"/>
</dbReference>
<gene>
    <name evidence="2" type="ORF">D3871_19565</name>
</gene>
<evidence type="ECO:0000256" key="1">
    <source>
        <dbReference type="SAM" id="SignalP"/>
    </source>
</evidence>
<dbReference type="OrthoDB" id="8592387at2"/>
<name>A0A3A3FLI4_9BURK</name>